<feature type="non-terminal residue" evidence="7">
    <location>
        <position position="376"/>
    </location>
</feature>
<keyword evidence="3" id="KW-0393">Immunoglobulin domain</keyword>
<name>A0A7K9AUY5_DRONO</name>
<dbReference type="InterPro" id="IPR036179">
    <property type="entry name" value="Ig-like_dom_sf"/>
</dbReference>
<feature type="transmembrane region" description="Helical" evidence="5">
    <location>
        <begin position="270"/>
        <end position="294"/>
    </location>
</feature>
<feature type="non-terminal residue" evidence="7">
    <location>
        <position position="1"/>
    </location>
</feature>
<gene>
    <name evidence="7" type="primary">Cd300ld</name>
    <name evidence="7" type="ORF">DRONOV_R15151</name>
</gene>
<dbReference type="GO" id="GO:0009986">
    <property type="term" value="C:cell surface"/>
    <property type="evidence" value="ECO:0007669"/>
    <property type="project" value="TreeGrafter"/>
</dbReference>
<keyword evidence="5" id="KW-0812">Transmembrane</keyword>
<evidence type="ECO:0000313" key="7">
    <source>
        <dbReference type="EMBL" id="NXG31643.1"/>
    </source>
</evidence>
<dbReference type="SUPFAM" id="SSF48726">
    <property type="entry name" value="Immunoglobulin"/>
    <property type="match status" value="2"/>
</dbReference>
<evidence type="ECO:0000256" key="1">
    <source>
        <dbReference type="ARBA" id="ARBA00022729"/>
    </source>
</evidence>
<accession>A0A7K9AUY5</accession>
<dbReference type="InterPro" id="IPR052314">
    <property type="entry name" value="Immune_rcpt_domain"/>
</dbReference>
<comment type="caution">
    <text evidence="7">The sequence shown here is derived from an EMBL/GenBank/DDBJ whole genome shotgun (WGS) entry which is preliminary data.</text>
</comment>
<feature type="domain" description="Ig-like" evidence="6">
    <location>
        <begin position="8"/>
        <end position="125"/>
    </location>
</feature>
<evidence type="ECO:0000313" key="8">
    <source>
        <dbReference type="Proteomes" id="UP000543287"/>
    </source>
</evidence>
<feature type="region of interest" description="Disordered" evidence="4">
    <location>
        <begin position="240"/>
        <end position="259"/>
    </location>
</feature>
<dbReference type="InterPro" id="IPR007110">
    <property type="entry name" value="Ig-like_dom"/>
</dbReference>
<organism evidence="7 8">
    <name type="scientific">Dromaius novaehollandiae</name>
    <name type="common">Emu</name>
    <dbReference type="NCBI Taxonomy" id="8790"/>
    <lineage>
        <taxon>Eukaryota</taxon>
        <taxon>Metazoa</taxon>
        <taxon>Chordata</taxon>
        <taxon>Craniata</taxon>
        <taxon>Vertebrata</taxon>
        <taxon>Euteleostomi</taxon>
        <taxon>Archelosauria</taxon>
        <taxon>Archosauria</taxon>
        <taxon>Dinosauria</taxon>
        <taxon>Saurischia</taxon>
        <taxon>Theropoda</taxon>
        <taxon>Coelurosauria</taxon>
        <taxon>Aves</taxon>
        <taxon>Palaeognathae</taxon>
        <taxon>Casuariiformes</taxon>
        <taxon>Dromaiidae</taxon>
        <taxon>Dromaius</taxon>
    </lineage>
</organism>
<evidence type="ECO:0000256" key="5">
    <source>
        <dbReference type="SAM" id="Phobius"/>
    </source>
</evidence>
<feature type="domain" description="Ig-like" evidence="6">
    <location>
        <begin position="138"/>
        <end position="232"/>
    </location>
</feature>
<dbReference type="PROSITE" id="PS50835">
    <property type="entry name" value="IG_LIKE"/>
    <property type="match status" value="2"/>
</dbReference>
<dbReference type="InterPro" id="IPR003599">
    <property type="entry name" value="Ig_sub"/>
</dbReference>
<evidence type="ECO:0000259" key="6">
    <source>
        <dbReference type="PROSITE" id="PS50835"/>
    </source>
</evidence>
<dbReference type="InterPro" id="IPR013106">
    <property type="entry name" value="Ig_V-set"/>
</dbReference>
<reference evidence="7 8" key="1">
    <citation type="submission" date="2019-09" db="EMBL/GenBank/DDBJ databases">
        <title>Bird 10,000 Genomes (B10K) Project - Family phase.</title>
        <authorList>
            <person name="Zhang G."/>
        </authorList>
    </citation>
    <scope>NUCLEOTIDE SEQUENCE [LARGE SCALE GENOMIC DNA]</scope>
    <source>
        <strain evidence="7">B10K-LSUMZ-23963</strain>
        <tissue evidence="7">Muscle</tissue>
    </source>
</reference>
<dbReference type="PANTHER" id="PTHR16423:SF6">
    <property type="entry name" value="TRIGGERING RECEPTOR EXPRESSED ON MYELOID CELLS 2-RELATED"/>
    <property type="match status" value="1"/>
</dbReference>
<dbReference type="Proteomes" id="UP000543287">
    <property type="component" value="Unassembled WGS sequence"/>
</dbReference>
<dbReference type="EMBL" id="VWZH01000067">
    <property type="protein sequence ID" value="NXG31643.1"/>
    <property type="molecule type" value="Genomic_DNA"/>
</dbReference>
<evidence type="ECO:0000256" key="3">
    <source>
        <dbReference type="ARBA" id="ARBA00023319"/>
    </source>
</evidence>
<dbReference type="SMART" id="SM00409">
    <property type="entry name" value="IG"/>
    <property type="match status" value="2"/>
</dbReference>
<evidence type="ECO:0000256" key="2">
    <source>
        <dbReference type="ARBA" id="ARBA00023157"/>
    </source>
</evidence>
<dbReference type="GO" id="GO:0038023">
    <property type="term" value="F:signaling receptor activity"/>
    <property type="evidence" value="ECO:0007669"/>
    <property type="project" value="TreeGrafter"/>
</dbReference>
<feature type="compositionally biased region" description="Low complexity" evidence="4">
    <location>
        <begin position="240"/>
        <end position="254"/>
    </location>
</feature>
<keyword evidence="1" id="KW-0732">Signal</keyword>
<proteinExistence type="predicted"/>
<dbReference type="CDD" id="cd05716">
    <property type="entry name" value="IgV_pIgR_like"/>
    <property type="match status" value="1"/>
</dbReference>
<protein>
    <submittedName>
        <fullName evidence="7">CLM5 protein</fullName>
    </submittedName>
</protein>
<keyword evidence="5" id="KW-1133">Transmembrane helix</keyword>
<evidence type="ECO:0000256" key="4">
    <source>
        <dbReference type="SAM" id="MobiDB-lite"/>
    </source>
</evidence>
<sequence length="376" mass="41759">LQLPPPSPLVVFAGLRAQTPGAEESRREGSTLSVQCLYTPQAPFPSQKAWCRVNNGICEALVGTTYSTLNTYINEATQGTVTIEDDVKRGAISITMKNLQVQDSGTYSCASQRNTNTLWLLKTISLNVFKELHRWELDSLSVQCPYNAQTPSTTPKAWCRRQGPTSCNTVVSTNYPSTRQYTQQSRTSIRDNTQGKTVTITMQKLQQQDSGVYWCVLYTQTHRTRIMEVRLTVSKTSTETTLSVTATTSQTTPSANDASFTTTAPSSVNIFILLSVVLGILLILALISMITLYIKKCRRGNRQAEDIYEKPEDTAQFQSTERMGSPRNDSNDLKYVTLHFTTPLSPEEPLYANVGPSQAPRKPKAETVEYADIALK</sequence>
<dbReference type="Pfam" id="PF07686">
    <property type="entry name" value="V-set"/>
    <property type="match status" value="2"/>
</dbReference>
<dbReference type="PANTHER" id="PTHR16423">
    <property type="entry name" value="TREM-LIKE TRANSCRIPT PROTEIN"/>
    <property type="match status" value="1"/>
</dbReference>
<keyword evidence="5" id="KW-0472">Membrane</keyword>
<dbReference type="AlphaFoldDB" id="A0A7K9AUY5"/>
<dbReference type="InterPro" id="IPR013783">
    <property type="entry name" value="Ig-like_fold"/>
</dbReference>
<dbReference type="Gene3D" id="2.60.40.10">
    <property type="entry name" value="Immunoglobulins"/>
    <property type="match status" value="2"/>
</dbReference>
<feature type="region of interest" description="Disordered" evidence="4">
    <location>
        <begin position="305"/>
        <end position="332"/>
    </location>
</feature>
<keyword evidence="2" id="KW-1015">Disulfide bond</keyword>
<feature type="region of interest" description="Disordered" evidence="4">
    <location>
        <begin position="345"/>
        <end position="365"/>
    </location>
</feature>